<feature type="compositionally biased region" description="Basic residues" evidence="10">
    <location>
        <begin position="86"/>
        <end position="95"/>
    </location>
</feature>
<comment type="caution">
    <text evidence="12">The sequence shown here is derived from an EMBL/GenBank/DDBJ whole genome shotgun (WGS) entry which is preliminary data.</text>
</comment>
<dbReference type="PANTHER" id="PTHR46174:SF1">
    <property type="entry name" value="CXXC-TYPE ZINC FINGER PROTEIN 1"/>
    <property type="match status" value="1"/>
</dbReference>
<dbReference type="GO" id="GO:0003677">
    <property type="term" value="F:DNA binding"/>
    <property type="evidence" value="ECO:0007669"/>
    <property type="project" value="UniProtKB-KW"/>
</dbReference>
<keyword evidence="13" id="KW-1185">Reference proteome</keyword>
<evidence type="ECO:0000256" key="4">
    <source>
        <dbReference type="ARBA" id="ARBA00022833"/>
    </source>
</evidence>
<feature type="domain" description="CpG binding protein C-terminal" evidence="11">
    <location>
        <begin position="138"/>
        <end position="374"/>
    </location>
</feature>
<keyword evidence="6" id="KW-0238">DNA-binding</keyword>
<dbReference type="PANTHER" id="PTHR46174">
    <property type="entry name" value="CXXC-TYPE ZINC FINGER PROTEIN 1"/>
    <property type="match status" value="1"/>
</dbReference>
<dbReference type="AlphaFoldDB" id="A0A9Q0RMZ0"/>
<dbReference type="InterPro" id="IPR022056">
    <property type="entry name" value="CpG-bd_C"/>
</dbReference>
<dbReference type="GO" id="GO:0048188">
    <property type="term" value="C:Set1C/COMPASS complex"/>
    <property type="evidence" value="ECO:0007669"/>
    <property type="project" value="InterPro"/>
</dbReference>
<dbReference type="EMBL" id="JAPWDV010000002">
    <property type="protein sequence ID" value="KAJ6219041.1"/>
    <property type="molecule type" value="Genomic_DNA"/>
</dbReference>
<gene>
    <name evidence="12" type="ORF">RDWZM_004853</name>
</gene>
<evidence type="ECO:0000256" key="1">
    <source>
        <dbReference type="ARBA" id="ARBA00004123"/>
    </source>
</evidence>
<feature type="compositionally biased region" description="Acidic residues" evidence="10">
    <location>
        <begin position="1"/>
        <end position="25"/>
    </location>
</feature>
<evidence type="ECO:0000256" key="2">
    <source>
        <dbReference type="ARBA" id="ARBA00022723"/>
    </source>
</evidence>
<evidence type="ECO:0000256" key="8">
    <source>
        <dbReference type="ARBA" id="ARBA00023242"/>
    </source>
</evidence>
<evidence type="ECO:0000256" key="9">
    <source>
        <dbReference type="ARBA" id="ARBA00023828"/>
    </source>
</evidence>
<keyword evidence="8" id="KW-0539">Nucleus</keyword>
<sequence length="393" mass="45805">MLDEDDDNDSYSPNEFDDDYDDEEFIVARSNRNEPKRKSSNKGRPKKTNDKGKSKGGQKGRNKKQSSKPKGRGSKGRRKNDEKKSHDHHRRGRHKALSDDSGDESKSNMKQCYGPKCTKAAQKGSKYCSDECGLSLSKKRLIKILPHTIAEWQKVPSAADKLSMKELSEICREQQHAADIIAEIGRNKNELKELIERGKSVQPYNEEEMETIDNESECDYVITCVTCGQEVPLKSALKHMGRCYNKTENRTSFYSTIKFENQDVVCDYYFKQQRSYCKRLRILCPEHYKETRMNENEVCGCPLRNDDDPFIDDKNQFCRSLRKNCNRHYGWEKSRQAFLDAQILQQWLKLDELKEREQKVHLRMRNRHGVIPLLLHRTYDSTTPALDEIDDSD</sequence>
<evidence type="ECO:0000256" key="3">
    <source>
        <dbReference type="ARBA" id="ARBA00022771"/>
    </source>
</evidence>
<dbReference type="OMA" id="WSEHMES"/>
<keyword evidence="4" id="KW-0862">Zinc</keyword>
<dbReference type="GO" id="GO:0008270">
    <property type="term" value="F:zinc ion binding"/>
    <property type="evidence" value="ECO:0007669"/>
    <property type="project" value="UniProtKB-KW"/>
</dbReference>
<dbReference type="InterPro" id="IPR037869">
    <property type="entry name" value="Spp1/CFP1"/>
</dbReference>
<feature type="compositionally biased region" description="Basic residues" evidence="10">
    <location>
        <begin position="54"/>
        <end position="78"/>
    </location>
</feature>
<dbReference type="Proteomes" id="UP001142055">
    <property type="component" value="Chromosome 2"/>
</dbReference>
<comment type="subcellular location">
    <subcellularLocation>
        <location evidence="1">Nucleus</location>
    </subcellularLocation>
</comment>
<keyword evidence="2" id="KW-0479">Metal-binding</keyword>
<accession>A0A9Q0RMZ0</accession>
<evidence type="ECO:0000313" key="12">
    <source>
        <dbReference type="EMBL" id="KAJ6219041.1"/>
    </source>
</evidence>
<keyword evidence="3" id="KW-0863">Zinc-finger</keyword>
<evidence type="ECO:0000313" key="13">
    <source>
        <dbReference type="Proteomes" id="UP001142055"/>
    </source>
</evidence>
<proteinExistence type="predicted"/>
<evidence type="ECO:0000256" key="6">
    <source>
        <dbReference type="ARBA" id="ARBA00023125"/>
    </source>
</evidence>
<name>A0A9Q0RMZ0_BLOTA</name>
<evidence type="ECO:0000256" key="7">
    <source>
        <dbReference type="ARBA" id="ARBA00023163"/>
    </source>
</evidence>
<dbReference type="GO" id="GO:0045893">
    <property type="term" value="P:positive regulation of DNA-templated transcription"/>
    <property type="evidence" value="ECO:0007669"/>
    <property type="project" value="TreeGrafter"/>
</dbReference>
<evidence type="ECO:0000256" key="10">
    <source>
        <dbReference type="SAM" id="MobiDB-lite"/>
    </source>
</evidence>
<evidence type="ECO:0000259" key="11">
    <source>
        <dbReference type="Pfam" id="PF12269"/>
    </source>
</evidence>
<protein>
    <recommendedName>
        <fullName evidence="9">CXXC-type zinc finger protein 1</fullName>
    </recommendedName>
</protein>
<keyword evidence="7" id="KW-0804">Transcription</keyword>
<evidence type="ECO:0000256" key="5">
    <source>
        <dbReference type="ARBA" id="ARBA00023015"/>
    </source>
</evidence>
<dbReference type="Pfam" id="PF12269">
    <property type="entry name" value="CpG_bind_C"/>
    <property type="match status" value="1"/>
</dbReference>
<feature type="region of interest" description="Disordered" evidence="10">
    <location>
        <begin position="1"/>
        <end position="112"/>
    </location>
</feature>
<keyword evidence="5" id="KW-0805">Transcription regulation</keyword>
<organism evidence="12 13">
    <name type="scientific">Blomia tropicalis</name>
    <name type="common">Mite</name>
    <dbReference type="NCBI Taxonomy" id="40697"/>
    <lineage>
        <taxon>Eukaryota</taxon>
        <taxon>Metazoa</taxon>
        <taxon>Ecdysozoa</taxon>
        <taxon>Arthropoda</taxon>
        <taxon>Chelicerata</taxon>
        <taxon>Arachnida</taxon>
        <taxon>Acari</taxon>
        <taxon>Acariformes</taxon>
        <taxon>Sarcoptiformes</taxon>
        <taxon>Astigmata</taxon>
        <taxon>Glycyphagoidea</taxon>
        <taxon>Echimyopodidae</taxon>
        <taxon>Blomia</taxon>
    </lineage>
</organism>
<reference evidence="12" key="1">
    <citation type="submission" date="2022-12" db="EMBL/GenBank/DDBJ databases">
        <title>Genome assemblies of Blomia tropicalis.</title>
        <authorList>
            <person name="Cui Y."/>
        </authorList>
    </citation>
    <scope>NUCLEOTIDE SEQUENCE</scope>
    <source>
        <tissue evidence="12">Adult mites</tissue>
    </source>
</reference>